<keyword evidence="5" id="KW-0175">Coiled coil</keyword>
<gene>
    <name evidence="8" type="primary">mreC</name>
    <name evidence="8" type="ORF">GCM10007939_25330</name>
</gene>
<sequence>MARNDSSDVQFLKMLGRLGLGIFLLICFALFMLWRIDNPRAERLRMAVVDRFVPNMDPLMAPVNKLSQMGRDFQSYERIYSQNQELRRELQRMKSWREAAIQLEQENARLLDLNKVKLSPKLSSVSGKVITDSGSRFRQSALINLGREDGMTEGWAAMDGLGLVGRIVAVGEKSSRVVFVSDTSSNIPILIKPSNHRAILAGDNTLQPPLKFVESIAQIQPGDRIITSGDGGVFPSDLLVGQVVLGADGQLRTQLAADFRRLDLLRVIRFAPSAPITEPDRLIGPVLPKDFDQEAVDG</sequence>
<keyword evidence="3" id="KW-0133">Cell shape</keyword>
<accession>A0ABQ5VY84</accession>
<keyword evidence="6" id="KW-0812">Transmembrane</keyword>
<dbReference type="InterPro" id="IPR007221">
    <property type="entry name" value="MreC"/>
</dbReference>
<evidence type="ECO:0000313" key="8">
    <source>
        <dbReference type="EMBL" id="GLQ36249.1"/>
    </source>
</evidence>
<evidence type="ECO:0000259" key="7">
    <source>
        <dbReference type="Pfam" id="PF04085"/>
    </source>
</evidence>
<dbReference type="InterPro" id="IPR055342">
    <property type="entry name" value="MreC_beta-barrel_core"/>
</dbReference>
<keyword evidence="9" id="KW-1185">Reference proteome</keyword>
<dbReference type="NCBIfam" id="TIGR00219">
    <property type="entry name" value="mreC"/>
    <property type="match status" value="1"/>
</dbReference>
<organism evidence="8 9">
    <name type="scientific">Amylibacter marinus</name>
    <dbReference type="NCBI Taxonomy" id="1475483"/>
    <lineage>
        <taxon>Bacteria</taxon>
        <taxon>Pseudomonadati</taxon>
        <taxon>Pseudomonadota</taxon>
        <taxon>Alphaproteobacteria</taxon>
        <taxon>Rhodobacterales</taxon>
        <taxon>Paracoccaceae</taxon>
        <taxon>Amylibacter</taxon>
    </lineage>
</organism>
<dbReference type="RefSeq" id="WP_284379917.1">
    <property type="nucleotide sequence ID" value="NZ_BSNN01000008.1"/>
</dbReference>
<keyword evidence="6" id="KW-1133">Transmembrane helix</keyword>
<feature type="coiled-coil region" evidence="5">
    <location>
        <begin position="86"/>
        <end position="113"/>
    </location>
</feature>
<evidence type="ECO:0000256" key="4">
    <source>
        <dbReference type="ARBA" id="ARBA00032089"/>
    </source>
</evidence>
<evidence type="ECO:0000256" key="3">
    <source>
        <dbReference type="ARBA" id="ARBA00022960"/>
    </source>
</evidence>
<dbReference type="Gene3D" id="2.40.10.350">
    <property type="entry name" value="Rod shape-determining protein MreC, domain 2"/>
    <property type="match status" value="1"/>
</dbReference>
<dbReference type="InterPro" id="IPR042177">
    <property type="entry name" value="Cell/Rod_1"/>
</dbReference>
<dbReference type="PANTHER" id="PTHR34138:SF1">
    <property type="entry name" value="CELL SHAPE-DETERMINING PROTEIN MREC"/>
    <property type="match status" value="1"/>
</dbReference>
<evidence type="ECO:0000256" key="1">
    <source>
        <dbReference type="ARBA" id="ARBA00009369"/>
    </source>
</evidence>
<reference evidence="9" key="1">
    <citation type="journal article" date="2019" name="Int. J. Syst. Evol. Microbiol.">
        <title>The Global Catalogue of Microorganisms (GCM) 10K type strain sequencing project: providing services to taxonomists for standard genome sequencing and annotation.</title>
        <authorList>
            <consortium name="The Broad Institute Genomics Platform"/>
            <consortium name="The Broad Institute Genome Sequencing Center for Infectious Disease"/>
            <person name="Wu L."/>
            <person name="Ma J."/>
        </authorList>
    </citation>
    <scope>NUCLEOTIDE SEQUENCE [LARGE SCALE GENOMIC DNA]</scope>
    <source>
        <strain evidence="9">NBRC 110140</strain>
    </source>
</reference>
<evidence type="ECO:0000313" key="9">
    <source>
        <dbReference type="Proteomes" id="UP001156694"/>
    </source>
</evidence>
<feature type="domain" description="Rod shape-determining protein MreC beta-barrel core" evidence="7">
    <location>
        <begin position="129"/>
        <end position="268"/>
    </location>
</feature>
<keyword evidence="6" id="KW-0472">Membrane</keyword>
<proteinExistence type="inferred from homology"/>
<comment type="similarity">
    <text evidence="1">Belongs to the MreC family.</text>
</comment>
<evidence type="ECO:0000256" key="5">
    <source>
        <dbReference type="SAM" id="Coils"/>
    </source>
</evidence>
<dbReference type="Pfam" id="PF04085">
    <property type="entry name" value="MreC"/>
    <property type="match status" value="1"/>
</dbReference>
<comment type="caution">
    <text evidence="8">The sequence shown here is derived from an EMBL/GenBank/DDBJ whole genome shotgun (WGS) entry which is preliminary data.</text>
</comment>
<dbReference type="InterPro" id="IPR042175">
    <property type="entry name" value="Cell/Rod_MreC_2"/>
</dbReference>
<feature type="transmembrane region" description="Helical" evidence="6">
    <location>
        <begin position="14"/>
        <end position="36"/>
    </location>
</feature>
<evidence type="ECO:0000256" key="6">
    <source>
        <dbReference type="SAM" id="Phobius"/>
    </source>
</evidence>
<dbReference type="PANTHER" id="PTHR34138">
    <property type="entry name" value="CELL SHAPE-DETERMINING PROTEIN MREC"/>
    <property type="match status" value="1"/>
</dbReference>
<protein>
    <recommendedName>
        <fullName evidence="2">Cell shape-determining protein MreC</fullName>
    </recommendedName>
    <alternativeName>
        <fullName evidence="4">Cell shape protein MreC</fullName>
    </alternativeName>
</protein>
<dbReference type="Proteomes" id="UP001156694">
    <property type="component" value="Unassembled WGS sequence"/>
</dbReference>
<dbReference type="EMBL" id="BSNN01000008">
    <property type="protein sequence ID" value="GLQ36249.1"/>
    <property type="molecule type" value="Genomic_DNA"/>
</dbReference>
<evidence type="ECO:0000256" key="2">
    <source>
        <dbReference type="ARBA" id="ARBA00013855"/>
    </source>
</evidence>
<name>A0ABQ5VY84_9RHOB</name>
<dbReference type="Gene3D" id="2.40.10.340">
    <property type="entry name" value="Rod shape-determining protein MreC, domain 1"/>
    <property type="match status" value="1"/>
</dbReference>